<dbReference type="GO" id="GO:0003677">
    <property type="term" value="F:DNA binding"/>
    <property type="evidence" value="ECO:0007669"/>
    <property type="project" value="InterPro"/>
</dbReference>
<organism evidence="1">
    <name type="scientific">marine sediment metagenome</name>
    <dbReference type="NCBI Taxonomy" id="412755"/>
    <lineage>
        <taxon>unclassified sequences</taxon>
        <taxon>metagenomes</taxon>
        <taxon>ecological metagenomes</taxon>
    </lineage>
</organism>
<accession>X1RG10</accession>
<protein>
    <recommendedName>
        <fullName evidence="2">PemK-like protein</fullName>
    </recommendedName>
</protein>
<dbReference type="InterPro" id="IPR011067">
    <property type="entry name" value="Plasmid_toxin/cell-grow_inhib"/>
</dbReference>
<dbReference type="Pfam" id="PF02452">
    <property type="entry name" value="PemK_toxin"/>
    <property type="match status" value="1"/>
</dbReference>
<proteinExistence type="predicted"/>
<dbReference type="AlphaFoldDB" id="X1RG10"/>
<reference evidence="1" key="1">
    <citation type="journal article" date="2014" name="Front. Microbiol.">
        <title>High frequency of phylogenetically diverse reductive dehalogenase-homologous genes in deep subseafloor sedimentary metagenomes.</title>
        <authorList>
            <person name="Kawai M."/>
            <person name="Futagami T."/>
            <person name="Toyoda A."/>
            <person name="Takaki Y."/>
            <person name="Nishi S."/>
            <person name="Hori S."/>
            <person name="Arai W."/>
            <person name="Tsubouchi T."/>
            <person name="Morono Y."/>
            <person name="Uchiyama I."/>
            <person name="Ito T."/>
            <person name="Fujiyama A."/>
            <person name="Inagaki F."/>
            <person name="Takami H."/>
        </authorList>
    </citation>
    <scope>NUCLEOTIDE SEQUENCE</scope>
    <source>
        <strain evidence="1">Expedition CK06-06</strain>
    </source>
</reference>
<evidence type="ECO:0000313" key="1">
    <source>
        <dbReference type="EMBL" id="GAI62080.1"/>
    </source>
</evidence>
<evidence type="ECO:0008006" key="2">
    <source>
        <dbReference type="Google" id="ProtNLM"/>
    </source>
</evidence>
<sequence>MKRGTIILNPFPFTDLQGNTVRPAIIISSDKRKGDDVIVAFISSVFDPGRLQETDFVLRKGEEGFTKAGLKVTSIFKMDKLATIDKAIILGELGVVSKEILQKLDEKLKIALDLC</sequence>
<dbReference type="EMBL" id="BARW01001647">
    <property type="protein sequence ID" value="GAI62080.1"/>
    <property type="molecule type" value="Genomic_DNA"/>
</dbReference>
<comment type="caution">
    <text evidence="1">The sequence shown here is derived from an EMBL/GenBank/DDBJ whole genome shotgun (WGS) entry which is preliminary data.</text>
</comment>
<dbReference type="InterPro" id="IPR003477">
    <property type="entry name" value="PemK-like"/>
</dbReference>
<dbReference type="SUPFAM" id="SSF50118">
    <property type="entry name" value="Cell growth inhibitor/plasmid maintenance toxic component"/>
    <property type="match status" value="1"/>
</dbReference>
<dbReference type="Gene3D" id="2.30.30.110">
    <property type="match status" value="1"/>
</dbReference>
<gene>
    <name evidence="1" type="ORF">S12H4_05091</name>
</gene>
<name>X1RG10_9ZZZZ</name>